<dbReference type="InterPro" id="IPR000792">
    <property type="entry name" value="Tscrpt_reg_LuxR_C"/>
</dbReference>
<dbReference type="STRING" id="349095.SAMN05660299_02642"/>
<sequence>MLSHLQWLEINDLILLINRTEDLKMMRLYFLDAVRLILPYDKAVFYLFTEEENGSITLKEPVFKNLSTEAVKEYERLINSDVMGRRVMNLRRTTEYRSSDLIQPVQSAAGDFFTKNNIFWYSGIVMADKDILLGEVIFYRSRDKNDFSDTDLEILNILKDHFTLRLSREKDKCLTVGRVNPLTALGLTERECEITELIMRKFSIEEISDKLVISPYTTKKHINHIYCKLHVKNRLQLLDVVRNCKITN</sequence>
<evidence type="ECO:0000256" key="3">
    <source>
        <dbReference type="ARBA" id="ARBA00023163"/>
    </source>
</evidence>
<dbReference type="EMBL" id="FNHQ01000045">
    <property type="protein sequence ID" value="SDN39404.1"/>
    <property type="molecule type" value="Genomic_DNA"/>
</dbReference>
<keyword evidence="1" id="KW-0805">Transcription regulation</keyword>
<reference evidence="5 6" key="1">
    <citation type="submission" date="2016-10" db="EMBL/GenBank/DDBJ databases">
        <authorList>
            <person name="de Groot N.N."/>
        </authorList>
    </citation>
    <scope>NUCLEOTIDE SEQUENCE [LARGE SCALE GENOMIC DNA]</scope>
    <source>
        <strain evidence="5 6">DSM 16981</strain>
    </source>
</reference>
<protein>
    <submittedName>
        <fullName evidence="5">Regulatory protein, luxR family</fullName>
    </submittedName>
</protein>
<dbReference type="PROSITE" id="PS50043">
    <property type="entry name" value="HTH_LUXR_2"/>
    <property type="match status" value="1"/>
</dbReference>
<organism evidence="5 6">
    <name type="scientific">Megasphaera paucivorans</name>
    <dbReference type="NCBI Taxonomy" id="349095"/>
    <lineage>
        <taxon>Bacteria</taxon>
        <taxon>Bacillati</taxon>
        <taxon>Bacillota</taxon>
        <taxon>Negativicutes</taxon>
        <taxon>Veillonellales</taxon>
        <taxon>Veillonellaceae</taxon>
        <taxon>Megasphaera</taxon>
    </lineage>
</organism>
<dbReference type="PANTHER" id="PTHR44688">
    <property type="entry name" value="DNA-BINDING TRANSCRIPTIONAL ACTIVATOR DEVR_DOSR"/>
    <property type="match status" value="1"/>
</dbReference>
<name>A0A1H0B197_9FIRM</name>
<dbReference type="GO" id="GO:0003677">
    <property type="term" value="F:DNA binding"/>
    <property type="evidence" value="ECO:0007669"/>
    <property type="project" value="UniProtKB-KW"/>
</dbReference>
<dbReference type="Gene3D" id="1.10.10.10">
    <property type="entry name" value="Winged helix-like DNA-binding domain superfamily/Winged helix DNA-binding domain"/>
    <property type="match status" value="1"/>
</dbReference>
<dbReference type="PRINTS" id="PR00038">
    <property type="entry name" value="HTHLUXR"/>
</dbReference>
<evidence type="ECO:0000256" key="2">
    <source>
        <dbReference type="ARBA" id="ARBA00023125"/>
    </source>
</evidence>
<evidence type="ECO:0000313" key="6">
    <source>
        <dbReference type="Proteomes" id="UP000199309"/>
    </source>
</evidence>
<dbReference type="InterPro" id="IPR036388">
    <property type="entry name" value="WH-like_DNA-bd_sf"/>
</dbReference>
<dbReference type="RefSeq" id="WP_091652825.1">
    <property type="nucleotide sequence ID" value="NZ_FNHQ01000045.1"/>
</dbReference>
<keyword evidence="2" id="KW-0238">DNA-binding</keyword>
<dbReference type="Pfam" id="PF00196">
    <property type="entry name" value="GerE"/>
    <property type="match status" value="1"/>
</dbReference>
<dbReference type="OrthoDB" id="1662986at2"/>
<feature type="domain" description="HTH luxR-type" evidence="4">
    <location>
        <begin position="180"/>
        <end position="245"/>
    </location>
</feature>
<proteinExistence type="predicted"/>
<keyword evidence="3" id="KW-0804">Transcription</keyword>
<evidence type="ECO:0000313" key="5">
    <source>
        <dbReference type="EMBL" id="SDN39404.1"/>
    </source>
</evidence>
<dbReference type="PANTHER" id="PTHR44688:SF16">
    <property type="entry name" value="DNA-BINDING TRANSCRIPTIONAL ACTIVATOR DEVR_DOSR"/>
    <property type="match status" value="1"/>
</dbReference>
<accession>A0A1H0B197</accession>
<dbReference type="InterPro" id="IPR016032">
    <property type="entry name" value="Sig_transdc_resp-reg_C-effctor"/>
</dbReference>
<dbReference type="SMART" id="SM00421">
    <property type="entry name" value="HTH_LUXR"/>
    <property type="match status" value="1"/>
</dbReference>
<gene>
    <name evidence="5" type="ORF">SAMN05660299_02642</name>
</gene>
<dbReference type="AlphaFoldDB" id="A0A1H0B197"/>
<evidence type="ECO:0000259" key="4">
    <source>
        <dbReference type="PROSITE" id="PS50043"/>
    </source>
</evidence>
<keyword evidence="6" id="KW-1185">Reference proteome</keyword>
<dbReference type="Proteomes" id="UP000199309">
    <property type="component" value="Unassembled WGS sequence"/>
</dbReference>
<dbReference type="SUPFAM" id="SSF46894">
    <property type="entry name" value="C-terminal effector domain of the bipartite response regulators"/>
    <property type="match status" value="1"/>
</dbReference>
<evidence type="ECO:0000256" key="1">
    <source>
        <dbReference type="ARBA" id="ARBA00023015"/>
    </source>
</evidence>
<dbReference type="CDD" id="cd06170">
    <property type="entry name" value="LuxR_C_like"/>
    <property type="match status" value="1"/>
</dbReference>
<dbReference type="GO" id="GO:0006355">
    <property type="term" value="P:regulation of DNA-templated transcription"/>
    <property type="evidence" value="ECO:0007669"/>
    <property type="project" value="InterPro"/>
</dbReference>